<name>A0A176WFV8_MARPO</name>
<organism evidence="1 2">
    <name type="scientific">Marchantia polymorpha subsp. ruderalis</name>
    <dbReference type="NCBI Taxonomy" id="1480154"/>
    <lineage>
        <taxon>Eukaryota</taxon>
        <taxon>Viridiplantae</taxon>
        <taxon>Streptophyta</taxon>
        <taxon>Embryophyta</taxon>
        <taxon>Marchantiophyta</taxon>
        <taxon>Marchantiopsida</taxon>
        <taxon>Marchantiidae</taxon>
        <taxon>Marchantiales</taxon>
        <taxon>Marchantiaceae</taxon>
        <taxon>Marchantia</taxon>
    </lineage>
</organism>
<dbReference type="Proteomes" id="UP000077202">
    <property type="component" value="Unassembled WGS sequence"/>
</dbReference>
<comment type="caution">
    <text evidence="1">The sequence shown here is derived from an EMBL/GenBank/DDBJ whole genome shotgun (WGS) entry which is preliminary data.</text>
</comment>
<dbReference type="AlphaFoldDB" id="A0A176WFV8"/>
<evidence type="ECO:0000313" key="1">
    <source>
        <dbReference type="EMBL" id="OAE31959.1"/>
    </source>
</evidence>
<evidence type="ECO:0000313" key="2">
    <source>
        <dbReference type="Proteomes" id="UP000077202"/>
    </source>
</evidence>
<reference evidence="1" key="1">
    <citation type="submission" date="2016-03" db="EMBL/GenBank/DDBJ databases">
        <title>Mechanisms controlling the formation of the plant cell surface in tip-growing cells are functionally conserved among land plants.</title>
        <authorList>
            <person name="Honkanen S."/>
            <person name="Jones V.A."/>
            <person name="Morieri G."/>
            <person name="Champion C."/>
            <person name="Hetherington A.J."/>
            <person name="Kelly S."/>
            <person name="Saint-Marcoux D."/>
            <person name="Proust H."/>
            <person name="Prescott H."/>
            <person name="Dolan L."/>
        </authorList>
    </citation>
    <scope>NUCLEOTIDE SEQUENCE [LARGE SCALE GENOMIC DNA]</scope>
    <source>
        <tissue evidence="1">Whole gametophyte</tissue>
    </source>
</reference>
<keyword evidence="2" id="KW-1185">Reference proteome</keyword>
<protein>
    <submittedName>
        <fullName evidence="1">Uncharacterized protein</fullName>
    </submittedName>
</protein>
<sequence length="151" mass="16949">MLYDRSLADAFSNGFLHGVLFFKQREDDSGPKVALSMEDILVLDDVADVGTTQAGRDHYFPPEAKQKVLSSGDNYSTELRAQEWKMIDGSTTVKGGDMLYRVKAEKYLVGHMEYGASSLFRRNRDIYDPKSGPTAKPYGFCHLEPSYHNGI</sequence>
<proteinExistence type="predicted"/>
<gene>
    <name evidence="1" type="ORF">AXG93_4421s1100</name>
</gene>
<dbReference type="EMBL" id="LVLJ01000930">
    <property type="protein sequence ID" value="OAE31959.1"/>
    <property type="molecule type" value="Genomic_DNA"/>
</dbReference>
<accession>A0A176WFV8</accession>